<organism evidence="1 2">
    <name type="scientific">Synaphobranchus kaupii</name>
    <name type="common">Kaup's arrowtooth eel</name>
    <dbReference type="NCBI Taxonomy" id="118154"/>
    <lineage>
        <taxon>Eukaryota</taxon>
        <taxon>Metazoa</taxon>
        <taxon>Chordata</taxon>
        <taxon>Craniata</taxon>
        <taxon>Vertebrata</taxon>
        <taxon>Euteleostomi</taxon>
        <taxon>Actinopterygii</taxon>
        <taxon>Neopterygii</taxon>
        <taxon>Teleostei</taxon>
        <taxon>Anguilliformes</taxon>
        <taxon>Synaphobranchidae</taxon>
        <taxon>Synaphobranchus</taxon>
    </lineage>
</organism>
<keyword evidence="2" id="KW-1185">Reference proteome</keyword>
<dbReference type="AlphaFoldDB" id="A0A9Q1ET67"/>
<sequence>MHPIGQRSESCALASFSGRIPQVRMLKHDHRLEAKEQEDATRAGRDRSRRRSIRVMESDDDFYRLINSSFQLSIFITKLPLSAIFCCRRVSIRHLLHGLLCLLTPWIPARICQGFEVLRNPRRGEGLYISDTGPPRSQAPMVWAWGDTIGRRSIRVLNRFRPESHRGTLYHSQYVGQSEVDTAVSRSRETRD</sequence>
<name>A0A9Q1ET67_SYNKA</name>
<gene>
    <name evidence="1" type="ORF">SKAU_G00318560</name>
</gene>
<evidence type="ECO:0000313" key="1">
    <source>
        <dbReference type="EMBL" id="KAJ8344527.1"/>
    </source>
</evidence>
<evidence type="ECO:0000313" key="2">
    <source>
        <dbReference type="Proteomes" id="UP001152622"/>
    </source>
</evidence>
<comment type="caution">
    <text evidence="1">The sequence shown here is derived from an EMBL/GenBank/DDBJ whole genome shotgun (WGS) entry which is preliminary data.</text>
</comment>
<dbReference type="EMBL" id="JAINUF010000013">
    <property type="protein sequence ID" value="KAJ8344527.1"/>
    <property type="molecule type" value="Genomic_DNA"/>
</dbReference>
<proteinExistence type="predicted"/>
<protein>
    <submittedName>
        <fullName evidence="1">Uncharacterized protein</fullName>
    </submittedName>
</protein>
<dbReference type="Proteomes" id="UP001152622">
    <property type="component" value="Chromosome 13"/>
</dbReference>
<accession>A0A9Q1ET67</accession>
<reference evidence="1" key="1">
    <citation type="journal article" date="2023" name="Science">
        <title>Genome structures resolve the early diversification of teleost fishes.</title>
        <authorList>
            <person name="Parey E."/>
            <person name="Louis A."/>
            <person name="Montfort J."/>
            <person name="Bouchez O."/>
            <person name="Roques C."/>
            <person name="Iampietro C."/>
            <person name="Lluch J."/>
            <person name="Castinel A."/>
            <person name="Donnadieu C."/>
            <person name="Desvignes T."/>
            <person name="Floi Bucao C."/>
            <person name="Jouanno E."/>
            <person name="Wen M."/>
            <person name="Mejri S."/>
            <person name="Dirks R."/>
            <person name="Jansen H."/>
            <person name="Henkel C."/>
            <person name="Chen W.J."/>
            <person name="Zahm M."/>
            <person name="Cabau C."/>
            <person name="Klopp C."/>
            <person name="Thompson A.W."/>
            <person name="Robinson-Rechavi M."/>
            <person name="Braasch I."/>
            <person name="Lecointre G."/>
            <person name="Bobe J."/>
            <person name="Postlethwait J.H."/>
            <person name="Berthelot C."/>
            <person name="Roest Crollius H."/>
            <person name="Guiguen Y."/>
        </authorList>
    </citation>
    <scope>NUCLEOTIDE SEQUENCE</scope>
    <source>
        <strain evidence="1">WJC10195</strain>
    </source>
</reference>